<comment type="caution">
    <text evidence="2">The sequence shown here is derived from an EMBL/GenBank/DDBJ whole genome shotgun (WGS) entry which is preliminary data.</text>
</comment>
<keyword evidence="1" id="KW-1133">Transmembrane helix</keyword>
<dbReference type="AlphaFoldDB" id="A0A917TX07"/>
<evidence type="ECO:0000256" key="1">
    <source>
        <dbReference type="SAM" id="Phobius"/>
    </source>
</evidence>
<feature type="transmembrane region" description="Helical" evidence="1">
    <location>
        <begin position="6"/>
        <end position="25"/>
    </location>
</feature>
<name>A0A917TX07_9BACI</name>
<feature type="transmembrane region" description="Helical" evidence="1">
    <location>
        <begin position="58"/>
        <end position="79"/>
    </location>
</feature>
<keyword evidence="3" id="KW-1185">Reference proteome</keyword>
<reference evidence="2" key="1">
    <citation type="journal article" date="2014" name="Int. J. Syst. Evol. Microbiol.">
        <title>Complete genome sequence of Corynebacterium casei LMG S-19264T (=DSM 44701T), isolated from a smear-ripened cheese.</title>
        <authorList>
            <consortium name="US DOE Joint Genome Institute (JGI-PGF)"/>
            <person name="Walter F."/>
            <person name="Albersmeier A."/>
            <person name="Kalinowski J."/>
            <person name="Ruckert C."/>
        </authorList>
    </citation>
    <scope>NUCLEOTIDE SEQUENCE</scope>
    <source>
        <strain evidence="2">CGMCC 1.6333</strain>
    </source>
</reference>
<keyword evidence="1" id="KW-0472">Membrane</keyword>
<accession>A0A917TX07</accession>
<organism evidence="2 3">
    <name type="scientific">Paraliobacillus quinghaiensis</name>
    <dbReference type="NCBI Taxonomy" id="470815"/>
    <lineage>
        <taxon>Bacteria</taxon>
        <taxon>Bacillati</taxon>
        <taxon>Bacillota</taxon>
        <taxon>Bacilli</taxon>
        <taxon>Bacillales</taxon>
        <taxon>Bacillaceae</taxon>
        <taxon>Paraliobacillus</taxon>
    </lineage>
</organism>
<keyword evidence="1" id="KW-0812">Transmembrane</keyword>
<protein>
    <submittedName>
        <fullName evidence="2">Uncharacterized protein</fullName>
    </submittedName>
</protein>
<dbReference type="Proteomes" id="UP000618460">
    <property type="component" value="Unassembled WGS sequence"/>
</dbReference>
<reference evidence="2" key="2">
    <citation type="submission" date="2020-09" db="EMBL/GenBank/DDBJ databases">
        <authorList>
            <person name="Sun Q."/>
            <person name="Zhou Y."/>
        </authorList>
    </citation>
    <scope>NUCLEOTIDE SEQUENCE</scope>
    <source>
        <strain evidence="2">CGMCC 1.6333</strain>
    </source>
</reference>
<dbReference type="EMBL" id="BMLG01000026">
    <property type="protein sequence ID" value="GGM41390.1"/>
    <property type="molecule type" value="Genomic_DNA"/>
</dbReference>
<evidence type="ECO:0000313" key="2">
    <source>
        <dbReference type="EMBL" id="GGM41390.1"/>
    </source>
</evidence>
<feature type="transmembrane region" description="Helical" evidence="1">
    <location>
        <begin position="32"/>
        <end position="52"/>
    </location>
</feature>
<proteinExistence type="predicted"/>
<evidence type="ECO:0000313" key="3">
    <source>
        <dbReference type="Proteomes" id="UP000618460"/>
    </source>
</evidence>
<sequence length="84" mass="9604">MIFITPFQIVITSILWMFIASSIVYKRIAITSTIHLCLILLNLILTLINGNFVTFTSIGTVLIQLIISLIFIVTFFIFLRKPNQ</sequence>
<gene>
    <name evidence="2" type="ORF">GCM10011351_29460</name>
</gene>